<organism evidence="4 5">
    <name type="scientific">Pseudobacteroides cellulosolvens ATCC 35603 = DSM 2933</name>
    <dbReference type="NCBI Taxonomy" id="398512"/>
    <lineage>
        <taxon>Bacteria</taxon>
        <taxon>Bacillati</taxon>
        <taxon>Bacillota</taxon>
        <taxon>Clostridia</taxon>
        <taxon>Eubacteriales</taxon>
        <taxon>Oscillospiraceae</taxon>
        <taxon>Pseudobacteroides</taxon>
    </lineage>
</organism>
<dbReference type="InterPro" id="IPR056798">
    <property type="entry name" value="ADH_Fe_C"/>
</dbReference>
<dbReference type="EC" id="1.1.1.1" evidence="4"/>
<keyword evidence="5" id="KW-1185">Reference proteome</keyword>
<dbReference type="SUPFAM" id="SSF56796">
    <property type="entry name" value="Dehydroquinate synthase-like"/>
    <property type="match status" value="1"/>
</dbReference>
<sequence>MNKFKFQSGTKVFCGSNCLFENKNEIIKLGKKAFIVTGKASGHKSGALSDIINILNEAEIKFEIFDKIENNPSLHNVKDGGTSCRMSGADFIIGIGGGSPLDAAKAIAILAVNDIEPIQLLKNEFTIKPLPIAAIPTTAGTGSEVTAASILTIPEYETKMSFVHEDVFPKVAFLDAKYTESMKRDIAVNTAIDAMSHAIEGYLNRTASPMSDIFALESLNIFGTCLENLCEERFDYDTREKLLYASMLAGLTIAQTGTTIAHGMGYSLTYFKDIPHGKANGLLLPEYLRYNYQVAQDRVESVLKALKLISIDEFEKTMRRLISNDINFSQEELKKYSSLAMKQKSTLKNLRTVTEEDMYKILDKSLRS</sequence>
<proteinExistence type="predicted"/>
<gene>
    <name evidence="4" type="ORF">Bccel_2691</name>
</gene>
<dbReference type="OrthoDB" id="9804734at2"/>
<feature type="domain" description="Fe-containing alcohol dehydrogenase-like C-terminal" evidence="3">
    <location>
        <begin position="188"/>
        <end position="365"/>
    </location>
</feature>
<dbReference type="Proteomes" id="UP000036923">
    <property type="component" value="Unassembled WGS sequence"/>
</dbReference>
<dbReference type="GO" id="GO:0046872">
    <property type="term" value="F:metal ion binding"/>
    <property type="evidence" value="ECO:0007669"/>
    <property type="project" value="InterPro"/>
</dbReference>
<dbReference type="RefSeq" id="WP_036945827.1">
    <property type="nucleotide sequence ID" value="NZ_JQKC01000080.1"/>
</dbReference>
<dbReference type="PATRIC" id="fig|398512.5.peg.2800"/>
<dbReference type="Gene3D" id="1.20.1090.10">
    <property type="entry name" value="Dehydroquinate synthase-like - alpha domain"/>
    <property type="match status" value="1"/>
</dbReference>
<keyword evidence="1 4" id="KW-0560">Oxidoreductase</keyword>
<dbReference type="InterPro" id="IPR001670">
    <property type="entry name" value="ADH_Fe/GldA"/>
</dbReference>
<evidence type="ECO:0000313" key="4">
    <source>
        <dbReference type="EMBL" id="KNY27420.1"/>
    </source>
</evidence>
<feature type="domain" description="Alcohol dehydrogenase iron-type/glycerol dehydrogenase GldA" evidence="2">
    <location>
        <begin position="10"/>
        <end position="175"/>
    </location>
</feature>
<dbReference type="FunFam" id="3.40.50.1970:FF:000003">
    <property type="entry name" value="Alcohol dehydrogenase, iron-containing"/>
    <property type="match status" value="1"/>
</dbReference>
<dbReference type="Pfam" id="PF00465">
    <property type="entry name" value="Fe-ADH"/>
    <property type="match status" value="1"/>
</dbReference>
<dbReference type="CDD" id="cd08181">
    <property type="entry name" value="PPD-like"/>
    <property type="match status" value="1"/>
</dbReference>
<dbReference type="Gene3D" id="3.40.50.1970">
    <property type="match status" value="1"/>
</dbReference>
<dbReference type="InterPro" id="IPR039697">
    <property type="entry name" value="Alcohol_dehydrogenase_Fe"/>
</dbReference>
<reference evidence="5" key="1">
    <citation type="submission" date="2015-07" db="EMBL/GenBank/DDBJ databases">
        <title>Near-Complete Genome Sequence of the Cellulolytic Bacterium Bacteroides (Pseudobacteroides) cellulosolvens ATCC 35603.</title>
        <authorList>
            <person name="Dassa B."/>
            <person name="Utturkar S.M."/>
            <person name="Klingeman D.M."/>
            <person name="Hurt R.A."/>
            <person name="Keller M."/>
            <person name="Xu J."/>
            <person name="Reddy Y.H.K."/>
            <person name="Borovok I."/>
            <person name="Grinberg I.R."/>
            <person name="Lamed R."/>
            <person name="Zhivin O."/>
            <person name="Bayer E.A."/>
            <person name="Brown S.D."/>
        </authorList>
    </citation>
    <scope>NUCLEOTIDE SEQUENCE [LARGE SCALE GENOMIC DNA]</scope>
    <source>
        <strain evidence="5">DSM 2933</strain>
    </source>
</reference>
<dbReference type="GO" id="GO:0004022">
    <property type="term" value="F:alcohol dehydrogenase (NAD+) activity"/>
    <property type="evidence" value="ECO:0007669"/>
    <property type="project" value="UniProtKB-EC"/>
</dbReference>
<name>A0A0L6JNZ1_9FIRM</name>
<dbReference type="PANTHER" id="PTHR11496:SF104">
    <property type="entry name" value="3-DEOXY-ALPHA-D-MANNO-OCTULOSONATE 8-OXIDASE"/>
    <property type="match status" value="1"/>
</dbReference>
<accession>A0A0L6JNZ1</accession>
<protein>
    <submittedName>
        <fullName evidence="4">Alcohol dehydrogenase</fullName>
        <ecNumber evidence="4">1.1.1.1</ecNumber>
    </submittedName>
</protein>
<evidence type="ECO:0000313" key="5">
    <source>
        <dbReference type="Proteomes" id="UP000036923"/>
    </source>
</evidence>
<evidence type="ECO:0000259" key="2">
    <source>
        <dbReference type="Pfam" id="PF00465"/>
    </source>
</evidence>
<dbReference type="AlphaFoldDB" id="A0A0L6JNZ1"/>
<evidence type="ECO:0000259" key="3">
    <source>
        <dbReference type="Pfam" id="PF25137"/>
    </source>
</evidence>
<dbReference type="PANTHER" id="PTHR11496">
    <property type="entry name" value="ALCOHOL DEHYDROGENASE"/>
    <property type="match status" value="1"/>
</dbReference>
<dbReference type="EMBL" id="LGTC01000001">
    <property type="protein sequence ID" value="KNY27420.1"/>
    <property type="molecule type" value="Genomic_DNA"/>
</dbReference>
<comment type="caution">
    <text evidence="4">The sequence shown here is derived from an EMBL/GenBank/DDBJ whole genome shotgun (WGS) entry which is preliminary data.</text>
</comment>
<dbReference type="Pfam" id="PF25137">
    <property type="entry name" value="ADH_Fe_C"/>
    <property type="match status" value="1"/>
</dbReference>
<evidence type="ECO:0000256" key="1">
    <source>
        <dbReference type="ARBA" id="ARBA00023002"/>
    </source>
</evidence>
<dbReference type="STRING" id="398512.Bccel_2691"/>
<dbReference type="eggNOG" id="COG1454">
    <property type="taxonomic scope" value="Bacteria"/>
</dbReference>